<dbReference type="PANTHER" id="PTHR10030:SF37">
    <property type="entry name" value="ALPHA-L-FUCOSIDASE-RELATED"/>
    <property type="match status" value="1"/>
</dbReference>
<dbReference type="Gene3D" id="3.20.20.80">
    <property type="entry name" value="Glycosidases"/>
    <property type="match status" value="1"/>
</dbReference>
<dbReference type="SUPFAM" id="SSF51445">
    <property type="entry name" value="(Trans)glycosidases"/>
    <property type="match status" value="1"/>
</dbReference>
<evidence type="ECO:0000256" key="5">
    <source>
        <dbReference type="ARBA" id="ARBA00023295"/>
    </source>
</evidence>
<evidence type="ECO:0000313" key="9">
    <source>
        <dbReference type="Proteomes" id="UP000001514"/>
    </source>
</evidence>
<dbReference type="GO" id="GO:0004560">
    <property type="term" value="F:alpha-L-fucosidase activity"/>
    <property type="evidence" value="ECO:0000318"/>
    <property type="project" value="GO_Central"/>
</dbReference>
<dbReference type="HOGENOM" id="CLU_002934_7_1_1"/>
<comment type="similarity">
    <text evidence="1">Belongs to the glycosyl hydrolase 29 family.</text>
</comment>
<dbReference type="GO" id="GO:0006004">
    <property type="term" value="P:fucose metabolic process"/>
    <property type="evidence" value="ECO:0000318"/>
    <property type="project" value="GO_Central"/>
</dbReference>
<feature type="chain" id="PRO_5003123553" description="alpha-L-fucosidase" evidence="6">
    <location>
        <begin position="19"/>
        <end position="474"/>
    </location>
</feature>
<evidence type="ECO:0000256" key="2">
    <source>
        <dbReference type="ARBA" id="ARBA00012662"/>
    </source>
</evidence>
<accession>D8TFK7</accession>
<dbReference type="EC" id="3.2.1.51" evidence="2"/>
<organism evidence="9">
    <name type="scientific">Selaginella moellendorffii</name>
    <name type="common">Spikemoss</name>
    <dbReference type="NCBI Taxonomy" id="88036"/>
    <lineage>
        <taxon>Eukaryota</taxon>
        <taxon>Viridiplantae</taxon>
        <taxon>Streptophyta</taxon>
        <taxon>Embryophyta</taxon>
        <taxon>Tracheophyta</taxon>
        <taxon>Lycopodiopsida</taxon>
        <taxon>Selaginellales</taxon>
        <taxon>Selaginellaceae</taxon>
        <taxon>Selaginella</taxon>
    </lineage>
</organism>
<dbReference type="SMART" id="SM00812">
    <property type="entry name" value="Alpha_L_fucos"/>
    <property type="match status" value="1"/>
</dbReference>
<dbReference type="eggNOG" id="KOG3340">
    <property type="taxonomic scope" value="Eukaryota"/>
</dbReference>
<dbReference type="InterPro" id="IPR057739">
    <property type="entry name" value="Glyco_hydro_29_N"/>
</dbReference>
<dbReference type="InterPro" id="IPR000933">
    <property type="entry name" value="Glyco_hydro_29"/>
</dbReference>
<name>D8TFK7_SELML</name>
<keyword evidence="4" id="KW-0378">Hydrolase</keyword>
<keyword evidence="3 6" id="KW-0732">Signal</keyword>
<keyword evidence="5" id="KW-0326">Glycosidase</keyword>
<dbReference type="GO" id="GO:0016139">
    <property type="term" value="P:glycoside catabolic process"/>
    <property type="evidence" value="ECO:0000318"/>
    <property type="project" value="GO_Central"/>
</dbReference>
<evidence type="ECO:0000256" key="4">
    <source>
        <dbReference type="ARBA" id="ARBA00022801"/>
    </source>
</evidence>
<dbReference type="InterPro" id="IPR017853">
    <property type="entry name" value="GH"/>
</dbReference>
<protein>
    <recommendedName>
        <fullName evidence="2">alpha-L-fucosidase</fullName>
        <ecNumber evidence="2">3.2.1.51</ecNumber>
    </recommendedName>
</protein>
<feature type="signal peptide" evidence="6">
    <location>
        <begin position="1"/>
        <end position="18"/>
    </location>
</feature>
<dbReference type="KEGG" id="smo:SELMODRAFT_236951"/>
<evidence type="ECO:0000313" key="8">
    <source>
        <dbReference type="EMBL" id="EFJ04559.1"/>
    </source>
</evidence>
<dbReference type="EMBL" id="GL377806">
    <property type="protein sequence ID" value="EFJ04559.1"/>
    <property type="molecule type" value="Genomic_DNA"/>
</dbReference>
<dbReference type="InParanoid" id="D8TFK7"/>
<evidence type="ECO:0000259" key="7">
    <source>
        <dbReference type="Pfam" id="PF01120"/>
    </source>
</evidence>
<sequence>MNFHLSFLLLEIIVFLRAVALNSPPPLPLRPIPSWRQLQFHSRRLSMFFHFGVNTFTDSERGSGHESPSIFNPERLNASQWMDVAQSAGAQLVILTVKHHDGFCLWPSAYTNFSVASSSWRGGKGDVVAEFVTAARERGLDVGFYLSPWDLHESCYGDILLYNEFYLAQLPELLTGYGPISEVWLDGAKSPTAVNMSYDFELWFDTIHPRCQHLFRRWPRHPMGWERVWRGRTTMLGDGEQIFHYDRQERWPVRKIHPSMKPSFSYLMSGESAGTDWLPPECDISIRPGWFWHRNEAPKSLEQLLDVFYKSSARNCLLLLNVPPNSSGLIDESDFQTLERFRSAIDFIFSVNLAANPLSVTASSVRSSSFGPKQILDERQCKGSRPAGSSLILARSQINMGQRVMEYHVEAWNSELGWYLVSNGSTIGYRKVDRLEEDQLCAAHLVRLLIDMSQVICFFGLYFDMYNLRHLSSI</sequence>
<dbReference type="AlphaFoldDB" id="D8TFK7"/>
<feature type="domain" description="Glycoside hydrolase family 29 N-terminal" evidence="7">
    <location>
        <begin position="69"/>
        <end position="339"/>
    </location>
</feature>
<dbReference type="Pfam" id="PF01120">
    <property type="entry name" value="Alpha_L_fucos"/>
    <property type="match status" value="1"/>
</dbReference>
<evidence type="ECO:0000256" key="3">
    <source>
        <dbReference type="ARBA" id="ARBA00022729"/>
    </source>
</evidence>
<reference evidence="8 9" key="1">
    <citation type="journal article" date="2011" name="Science">
        <title>The Selaginella genome identifies genetic changes associated with the evolution of vascular plants.</title>
        <authorList>
            <person name="Banks J.A."/>
            <person name="Nishiyama T."/>
            <person name="Hasebe M."/>
            <person name="Bowman J.L."/>
            <person name="Gribskov M."/>
            <person name="dePamphilis C."/>
            <person name="Albert V.A."/>
            <person name="Aono N."/>
            <person name="Aoyama T."/>
            <person name="Ambrose B.A."/>
            <person name="Ashton N.W."/>
            <person name="Axtell M.J."/>
            <person name="Barker E."/>
            <person name="Barker M.S."/>
            <person name="Bennetzen J.L."/>
            <person name="Bonawitz N.D."/>
            <person name="Chapple C."/>
            <person name="Cheng C."/>
            <person name="Correa L.G."/>
            <person name="Dacre M."/>
            <person name="DeBarry J."/>
            <person name="Dreyer I."/>
            <person name="Elias M."/>
            <person name="Engstrom E.M."/>
            <person name="Estelle M."/>
            <person name="Feng L."/>
            <person name="Finet C."/>
            <person name="Floyd S.K."/>
            <person name="Frommer W.B."/>
            <person name="Fujita T."/>
            <person name="Gramzow L."/>
            <person name="Gutensohn M."/>
            <person name="Harholt J."/>
            <person name="Hattori M."/>
            <person name="Heyl A."/>
            <person name="Hirai T."/>
            <person name="Hiwatashi Y."/>
            <person name="Ishikawa M."/>
            <person name="Iwata M."/>
            <person name="Karol K.G."/>
            <person name="Koehler B."/>
            <person name="Kolukisaoglu U."/>
            <person name="Kubo M."/>
            <person name="Kurata T."/>
            <person name="Lalonde S."/>
            <person name="Li K."/>
            <person name="Li Y."/>
            <person name="Litt A."/>
            <person name="Lyons E."/>
            <person name="Manning G."/>
            <person name="Maruyama T."/>
            <person name="Michael T.P."/>
            <person name="Mikami K."/>
            <person name="Miyazaki S."/>
            <person name="Morinaga S."/>
            <person name="Murata T."/>
            <person name="Mueller-Roeber B."/>
            <person name="Nelson D.R."/>
            <person name="Obara M."/>
            <person name="Oguri Y."/>
            <person name="Olmstead R.G."/>
            <person name="Onodera N."/>
            <person name="Petersen B.L."/>
            <person name="Pils B."/>
            <person name="Prigge M."/>
            <person name="Rensing S.A."/>
            <person name="Riano-Pachon D.M."/>
            <person name="Roberts A.W."/>
            <person name="Sato Y."/>
            <person name="Scheller H.V."/>
            <person name="Schulz B."/>
            <person name="Schulz C."/>
            <person name="Shakirov E.V."/>
            <person name="Shibagaki N."/>
            <person name="Shinohara N."/>
            <person name="Shippen D.E."/>
            <person name="Soerensen I."/>
            <person name="Sotooka R."/>
            <person name="Sugimoto N."/>
            <person name="Sugita M."/>
            <person name="Sumikawa N."/>
            <person name="Tanurdzic M."/>
            <person name="Theissen G."/>
            <person name="Ulvskov P."/>
            <person name="Wakazuki S."/>
            <person name="Weng J.K."/>
            <person name="Willats W.W."/>
            <person name="Wipf D."/>
            <person name="Wolf P.G."/>
            <person name="Yang L."/>
            <person name="Zimmer A.D."/>
            <person name="Zhu Q."/>
            <person name="Mitros T."/>
            <person name="Hellsten U."/>
            <person name="Loque D."/>
            <person name="Otillar R."/>
            <person name="Salamov A."/>
            <person name="Schmutz J."/>
            <person name="Shapiro H."/>
            <person name="Lindquist E."/>
            <person name="Lucas S."/>
            <person name="Rokhsar D."/>
            <person name="Grigoriev I.V."/>
        </authorList>
    </citation>
    <scope>NUCLEOTIDE SEQUENCE [LARGE SCALE GENOMIC DNA]</scope>
</reference>
<evidence type="ECO:0000256" key="1">
    <source>
        <dbReference type="ARBA" id="ARBA00007951"/>
    </source>
</evidence>
<dbReference type="Proteomes" id="UP000001514">
    <property type="component" value="Unassembled WGS sequence"/>
</dbReference>
<dbReference type="PANTHER" id="PTHR10030">
    <property type="entry name" value="ALPHA-L-FUCOSIDASE"/>
    <property type="match status" value="1"/>
</dbReference>
<dbReference type="FunCoup" id="D8TFK7">
    <property type="interactions" value="240"/>
</dbReference>
<evidence type="ECO:0000256" key="6">
    <source>
        <dbReference type="SAM" id="SignalP"/>
    </source>
</evidence>
<dbReference type="GO" id="GO:0005764">
    <property type="term" value="C:lysosome"/>
    <property type="evidence" value="ECO:0000318"/>
    <property type="project" value="GO_Central"/>
</dbReference>
<dbReference type="OMA" id="VGETNWS"/>
<proteinExistence type="inferred from homology"/>
<dbReference type="Gene3D" id="2.60.120.260">
    <property type="entry name" value="Galactose-binding domain-like"/>
    <property type="match status" value="1"/>
</dbReference>
<dbReference type="Gramene" id="EFJ04559">
    <property type="protein sequence ID" value="EFJ04559"/>
    <property type="gene ID" value="SELMODRAFT_236951"/>
</dbReference>
<keyword evidence="9" id="KW-1185">Reference proteome</keyword>
<gene>
    <name evidence="8" type="ORF">SELMODRAFT_236951</name>
</gene>